<dbReference type="Proteomes" id="UP000672039">
    <property type="component" value="Chromosome"/>
</dbReference>
<dbReference type="CDD" id="cd17267">
    <property type="entry name" value="RMtype1_S_EcoAO83I-TRD1-CR1_like"/>
    <property type="match status" value="1"/>
</dbReference>
<dbReference type="PANTHER" id="PTHR30408">
    <property type="entry name" value="TYPE-1 RESTRICTION ENZYME ECOKI SPECIFICITY PROTEIN"/>
    <property type="match status" value="1"/>
</dbReference>
<evidence type="ECO:0000256" key="2">
    <source>
        <dbReference type="ARBA" id="ARBA00022747"/>
    </source>
</evidence>
<dbReference type="InterPro" id="IPR052021">
    <property type="entry name" value="Type-I_RS_S_subunit"/>
</dbReference>
<dbReference type="Gene3D" id="3.90.220.20">
    <property type="entry name" value="DNA methylase specificity domains"/>
    <property type="match status" value="1"/>
</dbReference>
<dbReference type="PANTHER" id="PTHR30408:SF12">
    <property type="entry name" value="TYPE I RESTRICTION ENZYME MJAVIII SPECIFICITY SUBUNIT"/>
    <property type="match status" value="1"/>
</dbReference>
<keyword evidence="2" id="KW-0680">Restriction system</keyword>
<keyword evidence="6" id="KW-1185">Reference proteome</keyword>
<dbReference type="EC" id="3.1.21.-" evidence="5"/>
<evidence type="ECO:0000259" key="4">
    <source>
        <dbReference type="Pfam" id="PF01420"/>
    </source>
</evidence>
<reference evidence="5 6" key="1">
    <citation type="submission" date="2021-04" db="EMBL/GenBank/DDBJ databases">
        <title>Genomics, taxonomy and metabolism of representatives of sulfur bacteria of the genus Thiothrix: Thiothrix fructosivorans QT, Thiothrix unzii A1T and three new species, Thiothrix subterranea sp. nov., Thiothrix litoralis sp. nov. and 'Candidatus Thiothrix anitrata' sp. nov.</title>
        <authorList>
            <person name="Ravin N.V."/>
            <person name="Smolyakov D."/>
            <person name="Rudenko T.S."/>
            <person name="Mardanov A.V."/>
            <person name="Beletsky A.V."/>
            <person name="Markov N.D."/>
            <person name="Fomenkov A.I."/>
            <person name="Roberts R.J."/>
            <person name="Karnachuk O.V."/>
            <person name="Novikov A."/>
            <person name="Grabovich M.Y."/>
        </authorList>
    </citation>
    <scope>NUCLEOTIDE SEQUENCE [LARGE SCALE GENOMIC DNA]</scope>
    <source>
        <strain evidence="5 6">AS</strain>
    </source>
</reference>
<keyword evidence="5" id="KW-0255">Endonuclease</keyword>
<keyword evidence="5" id="KW-0540">Nuclease</keyword>
<sequence length="209" mass="23100">MSEIKVPAGYKQTEVGIIPEDWDVKTLGNITTLQRGFDLPSRLRKVGQVPIISSAGVSGFHNKAMAKANGVVTGRYGTIGETFFVEEDFWPLNTTLYVSDFKDNDPLFIYFLLKTIDFQSHSGKSGVPGVNRNDLHELIITSPPTKEEQTAIATVLSDVDALIASLNGNCSRSSPLQYLRRGNRQTHRHRLFSQCLLTRLADNSVSADT</sequence>
<organism evidence="5 6">
    <name type="scientific">Thiothrix litoralis</name>
    <dbReference type="NCBI Taxonomy" id="2891210"/>
    <lineage>
        <taxon>Bacteria</taxon>
        <taxon>Pseudomonadati</taxon>
        <taxon>Pseudomonadota</taxon>
        <taxon>Gammaproteobacteria</taxon>
        <taxon>Thiotrichales</taxon>
        <taxon>Thiotrichaceae</taxon>
        <taxon>Thiothrix</taxon>
    </lineage>
</organism>
<evidence type="ECO:0000256" key="1">
    <source>
        <dbReference type="ARBA" id="ARBA00010923"/>
    </source>
</evidence>
<keyword evidence="5" id="KW-0378">Hydrolase</keyword>
<gene>
    <name evidence="5" type="ORF">J9253_05185</name>
</gene>
<dbReference type="EMBL" id="CP072801">
    <property type="protein sequence ID" value="QTR47332.1"/>
    <property type="molecule type" value="Genomic_DNA"/>
</dbReference>
<evidence type="ECO:0000313" key="6">
    <source>
        <dbReference type="Proteomes" id="UP000672039"/>
    </source>
</evidence>
<dbReference type="SUPFAM" id="SSF116734">
    <property type="entry name" value="DNA methylase specificity domain"/>
    <property type="match status" value="1"/>
</dbReference>
<keyword evidence="3" id="KW-0238">DNA-binding</keyword>
<proteinExistence type="inferred from homology"/>
<comment type="similarity">
    <text evidence="1">Belongs to the type-I restriction system S methylase family.</text>
</comment>
<dbReference type="InterPro" id="IPR000055">
    <property type="entry name" value="Restrct_endonuc_typeI_TRD"/>
</dbReference>
<accession>A0ABX7WUU1</accession>
<evidence type="ECO:0000313" key="5">
    <source>
        <dbReference type="EMBL" id="QTR47332.1"/>
    </source>
</evidence>
<dbReference type="GO" id="GO:0016787">
    <property type="term" value="F:hydrolase activity"/>
    <property type="evidence" value="ECO:0007669"/>
    <property type="project" value="UniProtKB-KW"/>
</dbReference>
<feature type="domain" description="Type I restriction modification DNA specificity" evidence="4">
    <location>
        <begin position="19"/>
        <end position="166"/>
    </location>
</feature>
<dbReference type="InterPro" id="IPR044946">
    <property type="entry name" value="Restrct_endonuc_typeI_TRD_sf"/>
</dbReference>
<evidence type="ECO:0000256" key="3">
    <source>
        <dbReference type="ARBA" id="ARBA00023125"/>
    </source>
</evidence>
<protein>
    <submittedName>
        <fullName evidence="5">Restriction endonuclease subunit S</fullName>
        <ecNumber evidence="5">3.1.21.-</ecNumber>
    </submittedName>
</protein>
<dbReference type="GO" id="GO:0004519">
    <property type="term" value="F:endonuclease activity"/>
    <property type="evidence" value="ECO:0007669"/>
    <property type="project" value="UniProtKB-KW"/>
</dbReference>
<dbReference type="Pfam" id="PF01420">
    <property type="entry name" value="Methylase_S"/>
    <property type="match status" value="1"/>
</dbReference>
<name>A0ABX7WUU1_9GAMM</name>
<dbReference type="RefSeq" id="WP_210223603.1">
    <property type="nucleotide sequence ID" value="NZ_CP072801.1"/>
</dbReference>